<accession>A0A1B2EWG7</accession>
<dbReference type="AlphaFoldDB" id="A0A1B2EWG7"/>
<evidence type="ECO:0000313" key="2">
    <source>
        <dbReference type="EMBL" id="ANY84308.1"/>
    </source>
</evidence>
<keyword evidence="2" id="KW-0614">Plasmid</keyword>
<keyword evidence="1" id="KW-1133">Transmembrane helix</keyword>
<name>A0A1B2EWG7_9HYPH</name>
<evidence type="ECO:0000256" key="1">
    <source>
        <dbReference type="SAM" id="Phobius"/>
    </source>
</evidence>
<proteinExistence type="predicted"/>
<geneLocation type="plasmid" evidence="2">
    <name>unnamed2</name>
</geneLocation>
<reference evidence="2" key="1">
    <citation type="submission" date="2016-07" db="EMBL/GenBank/DDBJ databases">
        <title>Microvirga ossetica sp. nov. a new species of rhizobia isolated from root nodules of the legume species Vicia alpestris Steven originated from North Ossetia region in the Caucasus.</title>
        <authorList>
            <person name="Safronova V.I."/>
            <person name="Kuznetsova I.G."/>
            <person name="Sazanova A.L."/>
            <person name="Belimov A."/>
            <person name="Andronov E."/>
            <person name="Osledkin Y.S."/>
            <person name="Onishchuk O.P."/>
            <person name="Kurchak O.N."/>
            <person name="Shaposhnikov A.I."/>
            <person name="Willems A."/>
            <person name="Tikhonovich I.A."/>
        </authorList>
    </citation>
    <scope>NUCLEOTIDE SEQUENCE [LARGE SCALE GENOMIC DNA]</scope>
    <source>
        <strain evidence="2">V5/3M</strain>
        <plasmid evidence="2">unnamed2</plasmid>
    </source>
</reference>
<keyword evidence="1" id="KW-0472">Membrane</keyword>
<organism evidence="2">
    <name type="scientific">Microvirga ossetica</name>
    <dbReference type="NCBI Taxonomy" id="1882682"/>
    <lineage>
        <taxon>Bacteria</taxon>
        <taxon>Pseudomonadati</taxon>
        <taxon>Pseudomonadota</taxon>
        <taxon>Alphaproteobacteria</taxon>
        <taxon>Hyphomicrobiales</taxon>
        <taxon>Methylobacteriaceae</taxon>
        <taxon>Microvirga</taxon>
    </lineage>
</organism>
<protein>
    <submittedName>
        <fullName evidence="2">Uncharacterized protein</fullName>
    </submittedName>
</protein>
<sequence>MASQRARNASELAMAVHSDTVRAPEAGLEDLLGTMALTKPISFLKRFASVAVVVSRLCCIAALASLICGTQLCAAYMLSEAFRSGDQGMAPMASGYRAPLYRFCHERFSRWPHLLQQAGPSIIMKRSQCVI</sequence>
<feature type="transmembrane region" description="Helical" evidence="1">
    <location>
        <begin position="47"/>
        <end position="67"/>
    </location>
</feature>
<keyword evidence="1" id="KW-0812">Transmembrane</keyword>
<dbReference type="EMBL" id="CP016619">
    <property type="protein sequence ID" value="ANY84308.1"/>
    <property type="molecule type" value="Genomic_DNA"/>
</dbReference>
<dbReference type="KEGG" id="moc:BB934_39505"/>
<gene>
    <name evidence="2" type="ORF">BB934_39505</name>
</gene>